<dbReference type="Gene3D" id="2.40.50.180">
    <property type="entry name" value="CheA-289, Domain 4"/>
    <property type="match status" value="1"/>
</dbReference>
<keyword evidence="3" id="KW-1185">Reference proteome</keyword>
<evidence type="ECO:0000259" key="1">
    <source>
        <dbReference type="PROSITE" id="PS50851"/>
    </source>
</evidence>
<sequence length="213" mass="22674">MSDIVHDLALSPTVNTEKEAPTVDWSRARHMLTRLSAAVEGRGRDENAILRQRAARLATPPPVAEDGRARPYIAFRRGEDRMAVALTALQEVVRPRSVLNLPGVSPHICGVAFNRGEVVAVAEIGWFLAPDSLPTAAPALLLIVEASGMRFALAADVLEGIHSLDPLSGSAAMQASGRMPPFVAGLTGDLLTMIDLELLVADARFRIQGEVGG</sequence>
<evidence type="ECO:0000313" key="2">
    <source>
        <dbReference type="EMBL" id="QIB34543.1"/>
    </source>
</evidence>
<reference evidence="2 3" key="1">
    <citation type="submission" date="2020-02" db="EMBL/GenBank/DDBJ databases">
        <authorList>
            <person name="Li G."/>
        </authorList>
    </citation>
    <scope>NUCLEOTIDE SEQUENCE [LARGE SCALE GENOMIC DNA]</scope>
    <source>
        <strain evidence="2 3">DSM 102029</strain>
    </source>
</reference>
<dbReference type="GO" id="GO:0006935">
    <property type="term" value="P:chemotaxis"/>
    <property type="evidence" value="ECO:0007669"/>
    <property type="project" value="InterPro"/>
</dbReference>
<dbReference type="EMBL" id="CP048630">
    <property type="protein sequence ID" value="QIB34543.1"/>
    <property type="molecule type" value="Genomic_DNA"/>
</dbReference>
<dbReference type="SUPFAM" id="SSF50341">
    <property type="entry name" value="CheW-like"/>
    <property type="match status" value="1"/>
</dbReference>
<evidence type="ECO:0000313" key="3">
    <source>
        <dbReference type="Proteomes" id="UP000464751"/>
    </source>
</evidence>
<dbReference type="InterPro" id="IPR036061">
    <property type="entry name" value="CheW-like_dom_sf"/>
</dbReference>
<gene>
    <name evidence="2" type="ORF">G3A50_13085</name>
</gene>
<dbReference type="InterPro" id="IPR002545">
    <property type="entry name" value="CheW-lke_dom"/>
</dbReference>
<accession>A0A6P1YR68</accession>
<dbReference type="Proteomes" id="UP000464751">
    <property type="component" value="Chromosome"/>
</dbReference>
<dbReference type="KEGG" id="apra:G3A50_13085"/>
<dbReference type="SMART" id="SM00260">
    <property type="entry name" value="CheW"/>
    <property type="match status" value="1"/>
</dbReference>
<dbReference type="GO" id="GO:0007165">
    <property type="term" value="P:signal transduction"/>
    <property type="evidence" value="ECO:0007669"/>
    <property type="project" value="InterPro"/>
</dbReference>
<dbReference type="Pfam" id="PF01584">
    <property type="entry name" value="CheW"/>
    <property type="match status" value="1"/>
</dbReference>
<dbReference type="AlphaFoldDB" id="A0A6P1YR68"/>
<organism evidence="2 3">
    <name type="scientific">Ancylobacter pratisalsi</name>
    <dbReference type="NCBI Taxonomy" id="1745854"/>
    <lineage>
        <taxon>Bacteria</taxon>
        <taxon>Pseudomonadati</taxon>
        <taxon>Pseudomonadota</taxon>
        <taxon>Alphaproteobacteria</taxon>
        <taxon>Hyphomicrobiales</taxon>
        <taxon>Xanthobacteraceae</taxon>
        <taxon>Ancylobacter</taxon>
    </lineage>
</organism>
<dbReference type="PROSITE" id="PS50851">
    <property type="entry name" value="CHEW"/>
    <property type="match status" value="1"/>
</dbReference>
<feature type="domain" description="CheW-like" evidence="1">
    <location>
        <begin position="69"/>
        <end position="205"/>
    </location>
</feature>
<proteinExistence type="predicted"/>
<dbReference type="Gene3D" id="2.30.30.40">
    <property type="entry name" value="SH3 Domains"/>
    <property type="match status" value="1"/>
</dbReference>
<dbReference type="RefSeq" id="WP_163075686.1">
    <property type="nucleotide sequence ID" value="NZ_CP048630.1"/>
</dbReference>
<protein>
    <submittedName>
        <fullName evidence="2">Chemotaxis protein CheW</fullName>
    </submittedName>
</protein>
<name>A0A6P1YR68_9HYPH</name>